<gene>
    <name evidence="2" type="ORF">NLI96_g11972</name>
</gene>
<proteinExistence type="predicted"/>
<name>A0AAD5Y8N3_9APHY</name>
<evidence type="ECO:0000256" key="1">
    <source>
        <dbReference type="SAM" id="MobiDB-lite"/>
    </source>
</evidence>
<reference evidence="2" key="1">
    <citation type="submission" date="2022-07" db="EMBL/GenBank/DDBJ databases">
        <title>Genome Sequence of Physisporinus lineatus.</title>
        <authorList>
            <person name="Buettner E."/>
        </authorList>
    </citation>
    <scope>NUCLEOTIDE SEQUENCE</scope>
    <source>
        <strain evidence="2">VT162</strain>
    </source>
</reference>
<keyword evidence="3" id="KW-1185">Reference proteome</keyword>
<evidence type="ECO:0008006" key="4">
    <source>
        <dbReference type="Google" id="ProtNLM"/>
    </source>
</evidence>
<feature type="compositionally biased region" description="Basic and acidic residues" evidence="1">
    <location>
        <begin position="549"/>
        <end position="564"/>
    </location>
</feature>
<accession>A0AAD5Y8N3</accession>
<sequence length="991" mass="110063">MRPSMTAGGLEEHIKQLHLAEYKERMLEYLVFFKVRSMQKTAADPRLYPYSVPYDETGYDDQSITADMISEVYQGFNERSRRDESIRYTRTLSGKVSLDPSLDIKLKLNHLTQGECISMDACFKAPKRGAVVVAPSGTRHRVGRGGILSVINERSEIIAWRICQTKKGAETTELLNALRTRYEILGTEFPYGVVVDDCCQMRPSIEAAFKEVLVFLDIFHCVARYTAVIIGGKKNPLRGTVAREIRDSLLKEGATPNKPALYWAREEQEEKLEAVYKKWSQHGGVWSAAAPKWNAVIKHVSSGLANYLALSYNFVLRKNIRTAMRNPCDQRSDFIDSTFGSHYVGLVDYVARLWNRLYEESKAKGIAHHVDEAFEPLPVLKDVASREIFGLALTQGMTSFCGKLDIQEIIKIEEEDDEHEPQVLEEDADLDECTSPHEAVSETALLKGMDIDPALLLIPLESRPDIPPNPSTHSGPTTSATPNCEGGDNASKQPEVPATLEAQRKPTEQTVPEKTVIDLTGDDQTRRSDPGDQVDCGGISRESKRRRGKEGTHPHDLRDPDTDTKGPGPENVGDVEGAPRPLKRLKTINTNPGKSHNGRQGDISKLSQPTLTSFFRLGNPPGKRPPLSTNGCSQVVSTPRLLAAPGLVSLSCPFTFTPPPPPPPAPKAGPSDKALAVKVNGRIIHNDYIPPQPLLCPPQSPSQQLYTRFTGIPLSVFKIERGDEFFLFMDLRTERKWVAHKTTSRAWITITEEYNQALENKNTAAGLLTIKKNVHAIMEKLGEVENMVLNRLVSKNFTASSGKTGFWTKHCYAVDFGPYINETALQPKKGKPRKPMTCTRCNTLMYPGPDSVMGNHGRGHCSDGAPSKPKFYGEAAPPASNHSAVSRVLPWPLPDGIFTGGSQFHPIAFVKHARTLRQCLLEDNIPVGELELELQSLFLYFSRRLVCEGDQWLVRIPVGMKINPGGASLVIKRNDEDHIRVNSIWDGPLPH</sequence>
<feature type="region of interest" description="Disordered" evidence="1">
    <location>
        <begin position="460"/>
        <end position="605"/>
    </location>
</feature>
<feature type="compositionally biased region" description="Polar residues" evidence="1">
    <location>
        <begin position="471"/>
        <end position="482"/>
    </location>
</feature>
<protein>
    <recommendedName>
        <fullName evidence="4">Transposase</fullName>
    </recommendedName>
</protein>
<evidence type="ECO:0000313" key="3">
    <source>
        <dbReference type="Proteomes" id="UP001212997"/>
    </source>
</evidence>
<evidence type="ECO:0000313" key="2">
    <source>
        <dbReference type="EMBL" id="KAJ3475232.1"/>
    </source>
</evidence>
<comment type="caution">
    <text evidence="2">The sequence shown here is derived from an EMBL/GenBank/DDBJ whole genome shotgun (WGS) entry which is preliminary data.</text>
</comment>
<dbReference type="AlphaFoldDB" id="A0AAD5Y8N3"/>
<dbReference type="EMBL" id="JANAWD010000893">
    <property type="protein sequence ID" value="KAJ3475232.1"/>
    <property type="molecule type" value="Genomic_DNA"/>
</dbReference>
<organism evidence="2 3">
    <name type="scientific">Meripilus lineatus</name>
    <dbReference type="NCBI Taxonomy" id="2056292"/>
    <lineage>
        <taxon>Eukaryota</taxon>
        <taxon>Fungi</taxon>
        <taxon>Dikarya</taxon>
        <taxon>Basidiomycota</taxon>
        <taxon>Agaricomycotina</taxon>
        <taxon>Agaricomycetes</taxon>
        <taxon>Polyporales</taxon>
        <taxon>Meripilaceae</taxon>
        <taxon>Meripilus</taxon>
    </lineage>
</organism>
<dbReference type="Proteomes" id="UP001212997">
    <property type="component" value="Unassembled WGS sequence"/>
</dbReference>